<dbReference type="OrthoDB" id="15304at2759"/>
<keyword evidence="12" id="KW-1185">Reference proteome</keyword>
<reference evidence="11" key="1">
    <citation type="submission" date="2022-03" db="EMBL/GenBank/DDBJ databases">
        <authorList>
            <person name="Martin C."/>
        </authorList>
    </citation>
    <scope>NUCLEOTIDE SEQUENCE</scope>
</reference>
<evidence type="ECO:0000256" key="5">
    <source>
        <dbReference type="ARBA" id="ARBA00022771"/>
    </source>
</evidence>
<dbReference type="GO" id="GO:0071596">
    <property type="term" value="P:ubiquitin-dependent protein catabolic process via the N-end rule pathway"/>
    <property type="evidence" value="ECO:0007669"/>
    <property type="project" value="UniProtKB-UniRule"/>
</dbReference>
<dbReference type="FunFam" id="2.10.110.30:FF:000002">
    <property type="entry name" value="Putative e3 ubiquitin-protein ligase ubr3"/>
    <property type="match status" value="1"/>
</dbReference>
<evidence type="ECO:0000256" key="1">
    <source>
        <dbReference type="ARBA" id="ARBA00000900"/>
    </source>
</evidence>
<keyword evidence="3 9" id="KW-0808">Transferase</keyword>
<dbReference type="InterPro" id="IPR039164">
    <property type="entry name" value="UBR1-like"/>
</dbReference>
<evidence type="ECO:0000256" key="8">
    <source>
        <dbReference type="ARBA" id="ARBA00046341"/>
    </source>
</evidence>
<feature type="non-terminal residue" evidence="11">
    <location>
        <position position="1"/>
    </location>
</feature>
<comment type="catalytic activity">
    <reaction evidence="1 9">
        <text>S-ubiquitinyl-[E2 ubiquitin-conjugating enzyme]-L-cysteine + [acceptor protein]-L-lysine = [E2 ubiquitin-conjugating enzyme]-L-cysteine + N(6)-ubiquitinyl-[acceptor protein]-L-lysine.</text>
        <dbReference type="EC" id="2.3.2.27"/>
    </reaction>
</comment>
<keyword evidence="5 9" id="KW-0863">Zinc-finger</keyword>
<comment type="function">
    <text evidence="9">Ubiquitin ligase protein which is a component of the N-end rule pathway. Recognizes and binds to proteins bearing specific N-terminal residues that are destabilizing according to the N-end rule, leading to their ubiquitination and subsequent degradation.</text>
</comment>
<evidence type="ECO:0000256" key="9">
    <source>
        <dbReference type="RuleBase" id="RU366018"/>
    </source>
</evidence>
<dbReference type="Proteomes" id="UP000749559">
    <property type="component" value="Unassembled WGS sequence"/>
</dbReference>
<proteinExistence type="inferred from homology"/>
<keyword evidence="7 9" id="KW-0862">Zinc</keyword>
<keyword evidence="4 9" id="KW-0479">Metal-binding</keyword>
<sequence>FKKMAAQNLMKRGKRNVATYIKAECAQKSGQQQLTTLLDYLLDPQMSLDDFDKIDWLKSLIAGGSTFEEFGKTVRMYDNATTCGLVWTSNFVAYRCRTCGISPCMSLCADCFQAGDHEGHDFNMFRSQAGGACDCGDVGVMNANGFCSRHGPHHTPRNVVVPPDLLLVAEAMMPRLLLRLVQHLRDHAKPDMLDTYLVAMQEIELYLGFLGSLVDMGAAMRTIITLAFTNPNTYKSLAFTTDISNTSDVYGVRSRANYLGALVTLKTPHNLEEFKDVKGIGSDLQHNTFLEEMVFWTVKFEFPQKIITLLLSMLPDDVYKSAFTMAFVYHYSRASISLVNSVDRQTISNRVVHVSVQLLSPEHLAWNMVEEHQLLEIMLVSLHHLLGNVLVQGTVLDTGQRGYKVVDCEKDVMKDHCYWPIVSDLINILSHKAIAIKFMTNTRLVELWFKILTFFQAMNMNQRELNQHVQYEPDVYYSSFSAELEICSSPMWHMLVHCKQQDSVPWVRKVLSTAIHALVHWADSIGVKPDSKLNPNKMSFHLPLHRYLSVFLVHAVRNLGLDLDDLLPLGDHLKIMMKHPLDTQVAVYGIFAGLWVRNGLQMKGQAMTYLQCHFCNSMIDADLYLLQVCAAKLDPDYFITTLLERFHVTESLSFSPIPPKAFLSPDQLMSMLEGALHFLATIITIRTNLGMSDEEITRQEMTSLLCVNNRTHSQLMDMIPEKCGYTGQNKEFEPILNQVSDYEAPKFEPGGAMQQGMYVPKRYIWDKDYDPMYVSMRCVRRDAQGALDRYTTLLRHSGEWESSTSLWPPFKVPGDVLPTYVTIRQLLHCSTLHAVVFAVLHKALNDPKVPEPILSICVYLLELALSIPNPTQSTAQADSSPSEQSEVEDMQFSTWYPSGDITHNLRHTISSIKVTETANPFGDVKERQARPHGVLAHDMETVEVLADMFQLAPSTITAIPNLFTSTTDAPSTSETGDDSPPQVEHKGVSTDDTEIQPTIIAVNETIISLLIKLHSKLSGNPGSYQYRPDKPCAKFGDGPIVIARVLDTIGDADTENARIIKDLCHQLTPEPAAAEKHKGKKVGLSKEERRKRAKEVQQKLMAQFASIQKAFMEQSMDIEGTAEDTDAGTSVDAPTVDSPIELEVEEAETMYDCSICGQTTPSTLERPISLVVLLQSSSVLGSRKYTGGRDTVPTKAGGCNLTTTCAEINKERLQRLLKHFDVTSALASVNIGWEGGIVAQTCGHYLHLDCHESYIQSLRTEPQHVIYNLEVTKGEYWCPVCRQLSNTVLPILPDIDEMYDQETPGEDLGTKVAQIGEIIQSRPITPGSGALTQVMSNVMDDLSNATYPQYKSYITTYTSSTMLLFVCSMARTNLELDLEYRGGTLCRDTPINKKRCLVPLIHVLSMHSKLLSTTPYIEMWNIITGNTHPTDDSSMEVEVYMNEVPLLLRDLTSQLIHLVLTMPPGVKKPYYQCIVQAVYNVLYVQAVAIVTTQFTEDERDAWKSKQTSHRNTSGVVSQVINLLAASKIYASGDGANIPVICQSVWSPQSVESSIQEHSLAFLQLAALLQQHLYDDQLPTIMDKSEEYPLLCKYLGLCSESSPISNFESSMCVHWLCPNPDDVIKMWCRQMAAVMTQDDQTAEIKKVLLTPKLWQEPLLCQLPRKYDVLFQHYRHAACATCNNVSKEPALCLLCGRLVCFKQKCCVVGRKHEAVQHSIECGAGTALYLIINTSFIVVVRGTRAALWGSIYLDDHGEEDRDLKRGKPLHLSEERFQLLEKQWRTHTFHHIVKRWIWHKDGF</sequence>
<accession>A0A8J1XSU5</accession>
<evidence type="ECO:0000256" key="4">
    <source>
        <dbReference type="ARBA" id="ARBA00022723"/>
    </source>
</evidence>
<organism evidence="11 12">
    <name type="scientific">Owenia fusiformis</name>
    <name type="common">Polychaete worm</name>
    <dbReference type="NCBI Taxonomy" id="6347"/>
    <lineage>
        <taxon>Eukaryota</taxon>
        <taxon>Metazoa</taxon>
        <taxon>Spiralia</taxon>
        <taxon>Lophotrochozoa</taxon>
        <taxon>Annelida</taxon>
        <taxon>Polychaeta</taxon>
        <taxon>Sedentaria</taxon>
        <taxon>Canalipalpata</taxon>
        <taxon>Sabellida</taxon>
        <taxon>Oweniida</taxon>
        <taxon>Oweniidae</taxon>
        <taxon>Owenia</taxon>
    </lineage>
</organism>
<dbReference type="InterPro" id="IPR003126">
    <property type="entry name" value="Znf_UBR"/>
</dbReference>
<evidence type="ECO:0000256" key="7">
    <source>
        <dbReference type="ARBA" id="ARBA00022833"/>
    </source>
</evidence>
<dbReference type="CDD" id="cd19673">
    <property type="entry name" value="UBR-box_UBR3"/>
    <property type="match status" value="1"/>
</dbReference>
<name>A0A8J1XSU5_OWEFU</name>
<dbReference type="SMART" id="SM00396">
    <property type="entry name" value="ZnF_UBR1"/>
    <property type="match status" value="1"/>
</dbReference>
<dbReference type="GO" id="GO:0000151">
    <property type="term" value="C:ubiquitin ligase complex"/>
    <property type="evidence" value="ECO:0007669"/>
    <property type="project" value="TreeGrafter"/>
</dbReference>
<comment type="pathway">
    <text evidence="2 9">Protein modification; protein ubiquitination.</text>
</comment>
<dbReference type="EC" id="2.3.2.27" evidence="9"/>
<evidence type="ECO:0000256" key="6">
    <source>
        <dbReference type="ARBA" id="ARBA00022786"/>
    </source>
</evidence>
<dbReference type="InterPro" id="IPR044046">
    <property type="entry name" value="E3_ligase_UBR-like_C"/>
</dbReference>
<protein>
    <recommendedName>
        <fullName evidence="9">E3 ubiquitin-protein ligase</fullName>
        <ecNumber evidence="9">2.3.2.27</ecNumber>
    </recommendedName>
</protein>
<dbReference type="Gene3D" id="2.10.110.30">
    <property type="match status" value="1"/>
</dbReference>
<dbReference type="GO" id="GO:0008270">
    <property type="term" value="F:zinc ion binding"/>
    <property type="evidence" value="ECO:0007669"/>
    <property type="project" value="UniProtKB-UniRule"/>
</dbReference>
<feature type="region of interest" description="Disordered" evidence="10">
    <location>
        <begin position="963"/>
        <end position="992"/>
    </location>
</feature>
<dbReference type="Pfam" id="PF18995">
    <property type="entry name" value="PRT6_C"/>
    <property type="match status" value="1"/>
</dbReference>
<dbReference type="PANTHER" id="PTHR21497:SF39">
    <property type="entry name" value="E3 UBIQUITIN-PROTEIN LIGASE UBR3"/>
    <property type="match status" value="1"/>
</dbReference>
<dbReference type="CDD" id="cd16483">
    <property type="entry name" value="RING-H2_UBR3"/>
    <property type="match status" value="1"/>
</dbReference>
<evidence type="ECO:0000313" key="11">
    <source>
        <dbReference type="EMBL" id="CAH1789984.1"/>
    </source>
</evidence>
<dbReference type="PANTHER" id="PTHR21497">
    <property type="entry name" value="UBIQUITIN LIGASE E3 ALPHA-RELATED"/>
    <property type="match status" value="1"/>
</dbReference>
<dbReference type="UniPathway" id="UPA00143"/>
<comment type="caution">
    <text evidence="11">The sequence shown here is derived from an EMBL/GenBank/DDBJ whole genome shotgun (WGS) entry which is preliminary data.</text>
</comment>
<dbReference type="GO" id="GO:0005737">
    <property type="term" value="C:cytoplasm"/>
    <property type="evidence" value="ECO:0007669"/>
    <property type="project" value="TreeGrafter"/>
</dbReference>
<evidence type="ECO:0000256" key="2">
    <source>
        <dbReference type="ARBA" id="ARBA00004906"/>
    </source>
</evidence>
<dbReference type="PROSITE" id="PS51157">
    <property type="entry name" value="ZF_UBR"/>
    <property type="match status" value="1"/>
</dbReference>
<gene>
    <name evidence="11" type="ORF">OFUS_LOCUS15254</name>
</gene>
<comment type="similarity">
    <text evidence="8 9">Belongs to the E3 ubiquitin-protein ligase UBR1-like family.</text>
</comment>
<dbReference type="GO" id="GO:0061630">
    <property type="term" value="F:ubiquitin protein ligase activity"/>
    <property type="evidence" value="ECO:0007669"/>
    <property type="project" value="UniProtKB-UniRule"/>
</dbReference>
<evidence type="ECO:0000256" key="3">
    <source>
        <dbReference type="ARBA" id="ARBA00022679"/>
    </source>
</evidence>
<dbReference type="InterPro" id="IPR055194">
    <property type="entry name" value="UBR1-like_WH"/>
</dbReference>
<evidence type="ECO:0000256" key="10">
    <source>
        <dbReference type="SAM" id="MobiDB-lite"/>
    </source>
</evidence>
<feature type="compositionally biased region" description="Polar residues" evidence="10">
    <location>
        <begin position="963"/>
        <end position="974"/>
    </location>
</feature>
<dbReference type="Pfam" id="PF02207">
    <property type="entry name" value="zf-UBR"/>
    <property type="match status" value="1"/>
</dbReference>
<dbReference type="GO" id="GO:0016567">
    <property type="term" value="P:protein ubiquitination"/>
    <property type="evidence" value="ECO:0007669"/>
    <property type="project" value="UniProtKB-UniRule"/>
</dbReference>
<evidence type="ECO:0000313" key="12">
    <source>
        <dbReference type="Proteomes" id="UP000749559"/>
    </source>
</evidence>
<keyword evidence="6 9" id="KW-0833">Ubl conjugation pathway</keyword>
<dbReference type="EMBL" id="CAIIXF020000007">
    <property type="protein sequence ID" value="CAH1789984.1"/>
    <property type="molecule type" value="Genomic_DNA"/>
</dbReference>
<dbReference type="Pfam" id="PF22960">
    <property type="entry name" value="WHD_UBR1"/>
    <property type="match status" value="1"/>
</dbReference>